<dbReference type="InterPro" id="IPR000700">
    <property type="entry name" value="PAS-assoc_C"/>
</dbReference>
<dbReference type="PROSITE" id="PS50112">
    <property type="entry name" value="PAS"/>
    <property type="match status" value="3"/>
</dbReference>
<dbReference type="InterPro" id="IPR001610">
    <property type="entry name" value="PAC"/>
</dbReference>
<feature type="domain" description="PAC" evidence="2">
    <location>
        <begin position="96"/>
        <end position="148"/>
    </location>
</feature>
<name>A0ABZ0J2C6_9BURK</name>
<dbReference type="InterPro" id="IPR029787">
    <property type="entry name" value="Nucleotide_cyclase"/>
</dbReference>
<dbReference type="Pfam" id="PF13185">
    <property type="entry name" value="GAF_2"/>
    <property type="match status" value="1"/>
</dbReference>
<organism evidence="5 6">
    <name type="scientific">Diaphorobacter limosus</name>
    <dbReference type="NCBI Taxonomy" id="3036128"/>
    <lineage>
        <taxon>Bacteria</taxon>
        <taxon>Pseudomonadati</taxon>
        <taxon>Pseudomonadota</taxon>
        <taxon>Betaproteobacteria</taxon>
        <taxon>Burkholderiales</taxon>
        <taxon>Comamonadaceae</taxon>
        <taxon>Diaphorobacter</taxon>
    </lineage>
</organism>
<dbReference type="Pfam" id="PF00563">
    <property type="entry name" value="EAL"/>
    <property type="match status" value="1"/>
</dbReference>
<evidence type="ECO:0000313" key="6">
    <source>
        <dbReference type="Proteomes" id="UP001303211"/>
    </source>
</evidence>
<keyword evidence="6" id="KW-1185">Reference proteome</keyword>
<dbReference type="PROSITE" id="PS50887">
    <property type="entry name" value="GGDEF"/>
    <property type="match status" value="1"/>
</dbReference>
<dbReference type="SMART" id="SM00091">
    <property type="entry name" value="PAS"/>
    <property type="match status" value="3"/>
</dbReference>
<dbReference type="SMART" id="SM00052">
    <property type="entry name" value="EAL"/>
    <property type="match status" value="1"/>
</dbReference>
<dbReference type="SMART" id="SM00086">
    <property type="entry name" value="PAC"/>
    <property type="match status" value="3"/>
</dbReference>
<dbReference type="Gene3D" id="3.30.450.20">
    <property type="entry name" value="PAS domain"/>
    <property type="match status" value="3"/>
</dbReference>
<dbReference type="InterPro" id="IPR000014">
    <property type="entry name" value="PAS"/>
</dbReference>
<proteinExistence type="predicted"/>
<dbReference type="PROSITE" id="PS50883">
    <property type="entry name" value="EAL"/>
    <property type="match status" value="1"/>
</dbReference>
<feature type="domain" description="PAS" evidence="1">
    <location>
        <begin position="142"/>
        <end position="196"/>
    </location>
</feature>
<evidence type="ECO:0000259" key="4">
    <source>
        <dbReference type="PROSITE" id="PS50887"/>
    </source>
</evidence>
<dbReference type="CDD" id="cd00130">
    <property type="entry name" value="PAS"/>
    <property type="match status" value="3"/>
</dbReference>
<dbReference type="InterPro" id="IPR013767">
    <property type="entry name" value="PAS_fold"/>
</dbReference>
<feature type="domain" description="PAS" evidence="1">
    <location>
        <begin position="610"/>
        <end position="679"/>
    </location>
</feature>
<dbReference type="CDD" id="cd01949">
    <property type="entry name" value="GGDEF"/>
    <property type="match status" value="1"/>
</dbReference>
<dbReference type="RefSeq" id="WP_317700772.1">
    <property type="nucleotide sequence ID" value="NZ_CP136921.1"/>
</dbReference>
<dbReference type="InterPro" id="IPR052155">
    <property type="entry name" value="Biofilm_reg_signaling"/>
</dbReference>
<gene>
    <name evidence="5" type="ORF">P4826_12865</name>
</gene>
<dbReference type="Pfam" id="PF00989">
    <property type="entry name" value="PAS"/>
    <property type="match status" value="1"/>
</dbReference>
<evidence type="ECO:0000313" key="5">
    <source>
        <dbReference type="EMBL" id="WOO31297.1"/>
    </source>
</evidence>
<dbReference type="InterPro" id="IPR001633">
    <property type="entry name" value="EAL_dom"/>
</dbReference>
<feature type="domain" description="EAL" evidence="3">
    <location>
        <begin position="912"/>
        <end position="1166"/>
    </location>
</feature>
<dbReference type="PANTHER" id="PTHR44757:SF2">
    <property type="entry name" value="BIOFILM ARCHITECTURE MAINTENANCE PROTEIN MBAA"/>
    <property type="match status" value="1"/>
</dbReference>
<dbReference type="Pfam" id="PF08447">
    <property type="entry name" value="PAS_3"/>
    <property type="match status" value="1"/>
</dbReference>
<protein>
    <submittedName>
        <fullName evidence="5">EAL domain-containing protein</fullName>
    </submittedName>
</protein>
<dbReference type="InterPro" id="IPR000160">
    <property type="entry name" value="GGDEF_dom"/>
</dbReference>
<sequence>MQGGQGRGFAGAGMTHRPDMAAAGALTFRAMTSAFWDRDLQSDTMRWNDGMERLFGVPLASLPPDGSSWTLRLHPDDAPQVQQSLRQVIAGTAEFWCAQYRFRRQDGSYAWVDDRGFVLRDASGRGLRMVGGMIDISLHWQAGQQYRSLFTEHPQPMWVCDQGSLRLLAVNPAMARHYGYDEQELLGMDMRLLWPQAQRAQADSALAMCSDARAAHTLATAATTWRHARKDGTLMDMEVFVGVTDFDGHPAWQILAHDITERSRIDAELARLSRAQRMRSACSETLLRANTEAELLHAVCAVAVQVGGYRMGWVGLARDDERKRIEPVAHAGGSPEYLAQLRLSWSPDEPGGQGPASICVRSGRTVVLRDMRANPTFDKVAGLLDALEFHSAIYLPLRGAERNLGLLCLYAPEVLEPGAQETQLLEAMAADLAFGLENLRTRAEQQRLQAAIVKVAKAVSAGTGVAFFDHLAQHMADALSAQVACVVRLQPPVDGQSLQAVTLSHISDGVVQPTLEYALSGTPSAQLLTQPLVVIEDRVAQLFPHDPVLARCRVRSYVGRQLTGSDGTPLGMILVMYRKPLRRAHLVDTALQIFAARAAAELQRQADDMRIRQQASLLNKASDAIIVRDLEHRITFWNEGAERLYGWSRAEALGHNAASLLYQDAQCFHQASAQVLRNGEWTGELQQYARDGRAIEVEGRWTLVRSEQGEAEAILAINSNIGQRKASEREIQRLALFDALTGLPNRAHFMQRMGQALAAAQRQRQGGALLFIDLDNFKQLNDTLGHDQGDLLLKSVAQRLNTCVRAMDTVARLGGDEFVVLLEQIGAQPATLAEHANKVGEKILNALSLPYALAGHQYRSTPSIGVALFDDQSTTVGELLKQADLAMYQAKMAGRSTLRFFNPGMQKAVDEHVAFEADLRSALAQQEFSLHYQPQLNARGQILGVEALLRWTQPRRGMVSPAEFIPAAEETGLILPLGRWVLHTACTRLAAWQKQPDLAPLTMAVNVSPRQFRDAGFVADVLRVLAVTGAPAAQLKLELTESLLVEDMAKTIATMEALRAHGVSFSLDDFGTGYSSLTYLKRMPLGQLKIDQGFVHDLLSDPNDAAIVRTIVALADSLGLEVIAEGVETEEQRHWLAQAGCQAYQGYLFSKPLPAQEVEQLMQSHISAKNAAGTGADGLLAYSI</sequence>
<dbReference type="Gene3D" id="3.30.450.40">
    <property type="match status" value="1"/>
</dbReference>
<dbReference type="PROSITE" id="PS50113">
    <property type="entry name" value="PAC"/>
    <property type="match status" value="2"/>
</dbReference>
<dbReference type="Pfam" id="PF13188">
    <property type="entry name" value="PAS_8"/>
    <property type="match status" value="1"/>
</dbReference>
<dbReference type="NCBIfam" id="TIGR00229">
    <property type="entry name" value="sensory_box"/>
    <property type="match status" value="3"/>
</dbReference>
<dbReference type="InterPro" id="IPR035965">
    <property type="entry name" value="PAS-like_dom_sf"/>
</dbReference>
<dbReference type="SUPFAM" id="SSF55781">
    <property type="entry name" value="GAF domain-like"/>
    <property type="match status" value="2"/>
</dbReference>
<dbReference type="SMART" id="SM00267">
    <property type="entry name" value="GGDEF"/>
    <property type="match status" value="1"/>
</dbReference>
<dbReference type="InterPro" id="IPR029016">
    <property type="entry name" value="GAF-like_dom_sf"/>
</dbReference>
<feature type="domain" description="PAS" evidence="1">
    <location>
        <begin position="28"/>
        <end position="92"/>
    </location>
</feature>
<dbReference type="NCBIfam" id="TIGR00254">
    <property type="entry name" value="GGDEF"/>
    <property type="match status" value="1"/>
</dbReference>
<dbReference type="PANTHER" id="PTHR44757">
    <property type="entry name" value="DIGUANYLATE CYCLASE DGCP"/>
    <property type="match status" value="1"/>
</dbReference>
<dbReference type="Pfam" id="PF00990">
    <property type="entry name" value="GGDEF"/>
    <property type="match status" value="1"/>
</dbReference>
<dbReference type="SUPFAM" id="SSF55073">
    <property type="entry name" value="Nucleotide cyclase"/>
    <property type="match status" value="1"/>
</dbReference>
<dbReference type="Gene3D" id="3.20.20.450">
    <property type="entry name" value="EAL domain"/>
    <property type="match status" value="1"/>
</dbReference>
<reference evidence="5 6" key="1">
    <citation type="submission" date="2023-03" db="EMBL/GenBank/DDBJ databases">
        <title>Diaphorobacter basophil sp. nov., isolated from a sewage-treatment plant.</title>
        <authorList>
            <person name="Yang K."/>
        </authorList>
    </citation>
    <scope>NUCLEOTIDE SEQUENCE [LARGE SCALE GENOMIC DNA]</scope>
    <source>
        <strain evidence="5 6">Y-1</strain>
    </source>
</reference>
<dbReference type="SUPFAM" id="SSF55785">
    <property type="entry name" value="PYP-like sensor domain (PAS domain)"/>
    <property type="match status" value="3"/>
</dbReference>
<dbReference type="InterPro" id="IPR003018">
    <property type="entry name" value="GAF"/>
</dbReference>
<evidence type="ECO:0000259" key="2">
    <source>
        <dbReference type="PROSITE" id="PS50113"/>
    </source>
</evidence>
<evidence type="ECO:0000259" key="1">
    <source>
        <dbReference type="PROSITE" id="PS50112"/>
    </source>
</evidence>
<dbReference type="SUPFAM" id="SSF141868">
    <property type="entry name" value="EAL domain-like"/>
    <property type="match status" value="1"/>
</dbReference>
<dbReference type="Proteomes" id="UP001303211">
    <property type="component" value="Chromosome"/>
</dbReference>
<feature type="domain" description="PAC" evidence="2">
    <location>
        <begin position="681"/>
        <end position="733"/>
    </location>
</feature>
<evidence type="ECO:0000259" key="3">
    <source>
        <dbReference type="PROSITE" id="PS50883"/>
    </source>
</evidence>
<feature type="domain" description="GGDEF" evidence="4">
    <location>
        <begin position="765"/>
        <end position="903"/>
    </location>
</feature>
<dbReference type="EMBL" id="CP136921">
    <property type="protein sequence ID" value="WOO31297.1"/>
    <property type="molecule type" value="Genomic_DNA"/>
</dbReference>
<dbReference type="InterPro" id="IPR013655">
    <property type="entry name" value="PAS_fold_3"/>
</dbReference>
<dbReference type="CDD" id="cd01948">
    <property type="entry name" value="EAL"/>
    <property type="match status" value="1"/>
</dbReference>
<dbReference type="Gene3D" id="3.30.70.270">
    <property type="match status" value="1"/>
</dbReference>
<dbReference type="InterPro" id="IPR035919">
    <property type="entry name" value="EAL_sf"/>
</dbReference>
<accession>A0ABZ0J2C6</accession>
<dbReference type="InterPro" id="IPR043128">
    <property type="entry name" value="Rev_trsase/Diguanyl_cyclase"/>
</dbReference>